<comment type="caution">
    <text evidence="1">The sequence shown here is derived from an EMBL/GenBank/DDBJ whole genome shotgun (WGS) entry which is preliminary data.</text>
</comment>
<name>A0A7Y7X8N1_9PSED</name>
<reference evidence="1 2" key="1">
    <citation type="submission" date="2020-04" db="EMBL/GenBank/DDBJ databases">
        <title>Molecular characterization of pseudomonads from Agaricus bisporus reveal novel blotch 2 pathogens in Western Europe.</title>
        <authorList>
            <person name="Taparia T."/>
            <person name="Krijger M."/>
            <person name="Haynes E."/>
            <person name="Elpinstone J.G."/>
            <person name="Noble R."/>
            <person name="Van Der Wolf J."/>
        </authorList>
    </citation>
    <scope>NUCLEOTIDE SEQUENCE [LARGE SCALE GENOMIC DNA]</scope>
    <source>
        <strain evidence="1 2">H7001</strain>
    </source>
</reference>
<accession>A0A7Y7X8N1</accession>
<sequence length="50" mass="5658">MSFSKNRARILPDLRQEAAGNFIGTSVQDDNWYQVTYSGPQNFRPQPAKG</sequence>
<dbReference type="AlphaFoldDB" id="A0A7Y7X8N1"/>
<dbReference type="RefSeq" id="WP_177092432.1">
    <property type="nucleotide sequence ID" value="NZ_JACAOS010000015.1"/>
</dbReference>
<gene>
    <name evidence="1" type="ORF">HX882_04955</name>
</gene>
<evidence type="ECO:0000313" key="1">
    <source>
        <dbReference type="EMBL" id="NWB95242.1"/>
    </source>
</evidence>
<proteinExistence type="predicted"/>
<organism evidence="1 2">
    <name type="scientific">Pseudomonas gingeri</name>
    <dbReference type="NCBI Taxonomy" id="117681"/>
    <lineage>
        <taxon>Bacteria</taxon>
        <taxon>Pseudomonadati</taxon>
        <taxon>Pseudomonadota</taxon>
        <taxon>Gammaproteobacteria</taxon>
        <taxon>Pseudomonadales</taxon>
        <taxon>Pseudomonadaceae</taxon>
        <taxon>Pseudomonas</taxon>
    </lineage>
</organism>
<dbReference type="EMBL" id="JACAQB010000003">
    <property type="protein sequence ID" value="NWB95242.1"/>
    <property type="molecule type" value="Genomic_DNA"/>
</dbReference>
<protein>
    <submittedName>
        <fullName evidence="1">Uncharacterized protein</fullName>
    </submittedName>
</protein>
<evidence type="ECO:0000313" key="2">
    <source>
        <dbReference type="Proteomes" id="UP000539985"/>
    </source>
</evidence>
<dbReference type="Proteomes" id="UP000539985">
    <property type="component" value="Unassembled WGS sequence"/>
</dbReference>